<protein>
    <recommendedName>
        <fullName evidence="3">Nucleotide-diphospho-sugar transferase</fullName>
    </recommendedName>
</protein>
<organism evidence="1 2">
    <name type="scientific">Penicillium brevicompactum</name>
    <dbReference type="NCBI Taxonomy" id="5074"/>
    <lineage>
        <taxon>Eukaryota</taxon>
        <taxon>Fungi</taxon>
        <taxon>Dikarya</taxon>
        <taxon>Ascomycota</taxon>
        <taxon>Pezizomycotina</taxon>
        <taxon>Eurotiomycetes</taxon>
        <taxon>Eurotiomycetidae</taxon>
        <taxon>Eurotiales</taxon>
        <taxon>Aspergillaceae</taxon>
        <taxon>Penicillium</taxon>
    </lineage>
</organism>
<dbReference type="Proteomes" id="UP001147695">
    <property type="component" value="Unassembled WGS sequence"/>
</dbReference>
<dbReference type="InterPro" id="IPR029044">
    <property type="entry name" value="Nucleotide-diphossugar_trans"/>
</dbReference>
<accession>A0A9W9Q1L6</accession>
<dbReference type="Gene3D" id="3.90.550.10">
    <property type="entry name" value="Spore Coat Polysaccharide Biosynthesis Protein SpsA, Chain A"/>
    <property type="match status" value="1"/>
</dbReference>
<dbReference type="EMBL" id="JAPZBQ010000006">
    <property type="protein sequence ID" value="KAJ5322890.1"/>
    <property type="molecule type" value="Genomic_DNA"/>
</dbReference>
<reference evidence="1" key="2">
    <citation type="journal article" date="2023" name="IMA Fungus">
        <title>Comparative genomic study of the Penicillium genus elucidates a diverse pangenome and 15 lateral gene transfer events.</title>
        <authorList>
            <person name="Petersen C."/>
            <person name="Sorensen T."/>
            <person name="Nielsen M.R."/>
            <person name="Sondergaard T.E."/>
            <person name="Sorensen J.L."/>
            <person name="Fitzpatrick D.A."/>
            <person name="Frisvad J.C."/>
            <person name="Nielsen K.L."/>
        </authorList>
    </citation>
    <scope>NUCLEOTIDE SEQUENCE</scope>
    <source>
        <strain evidence="1">IBT 35673</strain>
    </source>
</reference>
<gene>
    <name evidence="1" type="ORF">N7452_011179</name>
</gene>
<evidence type="ECO:0000313" key="2">
    <source>
        <dbReference type="Proteomes" id="UP001147695"/>
    </source>
</evidence>
<dbReference type="PANTHER" id="PTHR11183">
    <property type="entry name" value="GLYCOGENIN SUBFAMILY MEMBER"/>
    <property type="match status" value="1"/>
</dbReference>
<dbReference type="AlphaFoldDB" id="A0A9W9Q1L6"/>
<evidence type="ECO:0008006" key="3">
    <source>
        <dbReference type="Google" id="ProtNLM"/>
    </source>
</evidence>
<comment type="caution">
    <text evidence="1">The sequence shown here is derived from an EMBL/GenBank/DDBJ whole genome shotgun (WGS) entry which is preliminary data.</text>
</comment>
<proteinExistence type="predicted"/>
<name>A0A9W9Q1L6_PENBR</name>
<reference evidence="1" key="1">
    <citation type="submission" date="2022-12" db="EMBL/GenBank/DDBJ databases">
        <authorList>
            <person name="Petersen C."/>
        </authorList>
    </citation>
    <scope>NUCLEOTIDE SEQUENCE</scope>
    <source>
        <strain evidence="1">IBT 35673</strain>
    </source>
</reference>
<dbReference type="InterPro" id="IPR050587">
    <property type="entry name" value="GNT1/Glycosyltrans_8"/>
</dbReference>
<sequence>MLSMVTLSPRLLRVIFVLLSFFLGYVTLSQLPDTSNFLSHASPALNVLHGAQVDWSRFAYTQYATDRSYLCNSLMIFEALHRLGSKPDRVLLYSSEFNLSEDDDSKESHMLRFARDNYGVKLKPIQVQLRGGDGAPWAKSYTKLLAFNQTEYDRVLNLDSDATLFQSMDELFLMPSSPIAMPRAYWKDASEDLFTSALILTEPSAVDFNQMMEAIFEANYSTTFDMEILNNLYGPTALTIPHRPYILLSGELRSDNHAAYLGNTQETWSTDAILQEAKYVHFSDWPVPKPWFEGRKDVIEEAQPRCAFDLLTGRQDDCRTQKLWLGLYDNFRLRRKVLNVVYPSLPVKLLTSYD</sequence>
<dbReference type="SUPFAM" id="SSF53448">
    <property type="entry name" value="Nucleotide-diphospho-sugar transferases"/>
    <property type="match status" value="1"/>
</dbReference>
<evidence type="ECO:0000313" key="1">
    <source>
        <dbReference type="EMBL" id="KAJ5322890.1"/>
    </source>
</evidence>